<gene>
    <name evidence="3" type="ORF">BKA10_000455</name>
</gene>
<dbReference type="RefSeq" id="WP_248199070.1">
    <property type="nucleotide sequence ID" value="NZ_BAABCO010000003.1"/>
</dbReference>
<feature type="transmembrane region" description="Helical" evidence="1">
    <location>
        <begin position="118"/>
        <end position="138"/>
    </location>
</feature>
<organism evidence="3 4">
    <name type="scientific">Microbacterium invictum</name>
    <dbReference type="NCBI Taxonomy" id="515415"/>
    <lineage>
        <taxon>Bacteria</taxon>
        <taxon>Bacillati</taxon>
        <taxon>Actinomycetota</taxon>
        <taxon>Actinomycetes</taxon>
        <taxon>Micrococcales</taxon>
        <taxon>Microbacteriaceae</taxon>
        <taxon>Microbacterium</taxon>
    </lineage>
</organism>
<evidence type="ECO:0000256" key="1">
    <source>
        <dbReference type="SAM" id="Phobius"/>
    </source>
</evidence>
<evidence type="ECO:0000313" key="3">
    <source>
        <dbReference type="EMBL" id="MBB4138661.1"/>
    </source>
</evidence>
<keyword evidence="1" id="KW-1133">Transmembrane helix</keyword>
<protein>
    <submittedName>
        <fullName evidence="3">Glycopeptide antibiotics resistance protein</fullName>
    </submittedName>
</protein>
<evidence type="ECO:0000259" key="2">
    <source>
        <dbReference type="Pfam" id="PF04892"/>
    </source>
</evidence>
<dbReference type="EMBL" id="JACIFH010000001">
    <property type="protein sequence ID" value="MBB4138661.1"/>
    <property type="molecule type" value="Genomic_DNA"/>
</dbReference>
<keyword evidence="1" id="KW-0472">Membrane</keyword>
<feature type="domain" description="VanZ-like" evidence="2">
    <location>
        <begin position="16"/>
        <end position="133"/>
    </location>
</feature>
<dbReference type="Pfam" id="PF04892">
    <property type="entry name" value="VanZ"/>
    <property type="match status" value="1"/>
</dbReference>
<dbReference type="Proteomes" id="UP000549113">
    <property type="component" value="Unassembled WGS sequence"/>
</dbReference>
<feature type="transmembrane region" description="Helical" evidence="1">
    <location>
        <begin position="62"/>
        <end position="81"/>
    </location>
</feature>
<reference evidence="3 4" key="1">
    <citation type="submission" date="2020-08" db="EMBL/GenBank/DDBJ databases">
        <title>Sequencing the genomes of 1000 actinobacteria strains.</title>
        <authorList>
            <person name="Klenk H.-P."/>
        </authorList>
    </citation>
    <scope>NUCLEOTIDE SEQUENCE [LARGE SCALE GENOMIC DNA]</scope>
    <source>
        <strain evidence="3 4">DSM 19600</strain>
    </source>
</reference>
<dbReference type="AlphaFoldDB" id="A0AA40VKP0"/>
<accession>A0AA40VKP0</accession>
<sequence length="151" mass="16655">MRRTASRVVLALLTGLYLWAVGWMTLTVRPYGSDISSAVDRLIAWFALRPSTAWITYERVEFGANVAMFVPLGVFAVLWFGVRGWWTAPVLGLLVSGMIEAIQLLFLPTRYPDVRDLVANTLGAVVGMLFMLLLAFLLTPPPGRRALAAAD</sequence>
<proteinExistence type="predicted"/>
<keyword evidence="4" id="KW-1185">Reference proteome</keyword>
<dbReference type="InterPro" id="IPR006976">
    <property type="entry name" value="VanZ-like"/>
</dbReference>
<name>A0AA40VKP0_9MICO</name>
<keyword evidence="1" id="KW-0812">Transmembrane</keyword>
<evidence type="ECO:0000313" key="4">
    <source>
        <dbReference type="Proteomes" id="UP000549113"/>
    </source>
</evidence>
<feature type="transmembrane region" description="Helical" evidence="1">
    <location>
        <begin position="88"/>
        <end position="106"/>
    </location>
</feature>
<comment type="caution">
    <text evidence="3">The sequence shown here is derived from an EMBL/GenBank/DDBJ whole genome shotgun (WGS) entry which is preliminary data.</text>
</comment>